<evidence type="ECO:0000313" key="2">
    <source>
        <dbReference type="EMBL" id="MQY22735.1"/>
    </source>
</evidence>
<dbReference type="RefSeq" id="WP_153414574.1">
    <property type="nucleotide sequence ID" value="NZ_WEGK01000015.1"/>
</dbReference>
<gene>
    <name evidence="2" type="ORF">NRB20_58570</name>
</gene>
<organism evidence="2 3">
    <name type="scientific">Nocardia macrotermitis</name>
    <dbReference type="NCBI Taxonomy" id="2585198"/>
    <lineage>
        <taxon>Bacteria</taxon>
        <taxon>Bacillati</taxon>
        <taxon>Actinomycetota</taxon>
        <taxon>Actinomycetes</taxon>
        <taxon>Mycobacteriales</taxon>
        <taxon>Nocardiaceae</taxon>
        <taxon>Nocardia</taxon>
    </lineage>
</organism>
<feature type="compositionally biased region" description="Basic and acidic residues" evidence="1">
    <location>
        <begin position="1"/>
        <end position="11"/>
    </location>
</feature>
<sequence>MSVEARPDPLDRTTLAPAAEATSIETTRAADGGDGPQVHTPESVTAVQPRGPADASRLRSSDPPGSDEQAVVESASPSEYSGTVVADDAGRSTEVVQLDRPAAQDEGQGGDHPDTELESVRERILAEENAREERQVAEVCAEYGIENQEQIAALREAHGVFTETIAPFVIEGAHRMLDSLRSKVEKQPDTVVVITCRDGLALGMAMEKIDPEFYKAHCRVVRLSRKCMENVVQDMENVTGQKFDDIEEMRDRSMIDPEQVPGAALRTQRHMLASGVPVTTPGANIVFIDSGVRGTIQELATAAWPKANYSSEFLNYVEFANDPHKGTKTGHFLHMSSDRVHPSDLDDPVRIFDNKLAGRVYEELMHGATASTIGHDENGNPVYGTESSSADQVAPYAISAKYEDSNLRMAIMDIAQRAVSSRARTAAESVAAGIDYREDLRQGVNAYIRKVQSWVNGDDTGDPEFKALADSFVRREDKHLVHRLRTATSDLGKPAHTAVWLGYQHLSPADKERLVKQYERTALPPGSTAPEGSSDG</sequence>
<feature type="region of interest" description="Disordered" evidence="1">
    <location>
        <begin position="1"/>
        <end position="84"/>
    </location>
</feature>
<comment type="caution">
    <text evidence="2">The sequence shown here is derived from an EMBL/GenBank/DDBJ whole genome shotgun (WGS) entry which is preliminary data.</text>
</comment>
<keyword evidence="3" id="KW-1185">Reference proteome</keyword>
<feature type="region of interest" description="Disordered" evidence="1">
    <location>
        <begin position="514"/>
        <end position="536"/>
    </location>
</feature>
<proteinExistence type="predicted"/>
<dbReference type="Proteomes" id="UP000438448">
    <property type="component" value="Unassembled WGS sequence"/>
</dbReference>
<dbReference type="EMBL" id="WEGK01000015">
    <property type="protein sequence ID" value="MQY22735.1"/>
    <property type="molecule type" value="Genomic_DNA"/>
</dbReference>
<dbReference type="OrthoDB" id="4548733at2"/>
<accession>A0A7K0DAC6</accession>
<evidence type="ECO:0000256" key="1">
    <source>
        <dbReference type="SAM" id="MobiDB-lite"/>
    </source>
</evidence>
<reference evidence="2 3" key="1">
    <citation type="submission" date="2019-10" db="EMBL/GenBank/DDBJ databases">
        <title>Nocardia macrotermitis sp. nov. and Nocardia aurantia sp. nov., isolated from the gut of fungus growing-termite Macrotermes natalensis.</title>
        <authorList>
            <person name="Benndorf R."/>
            <person name="Schwitalla J."/>
            <person name="Martin K."/>
            <person name="De Beer W."/>
            <person name="Kaster A.-K."/>
            <person name="Vollmers J."/>
            <person name="Poulsen M."/>
            <person name="Beemelmanns C."/>
        </authorList>
    </citation>
    <scope>NUCLEOTIDE SEQUENCE [LARGE SCALE GENOMIC DNA]</scope>
    <source>
        <strain evidence="2 3">RB20</strain>
    </source>
</reference>
<dbReference type="AlphaFoldDB" id="A0A7K0DAC6"/>
<name>A0A7K0DAC6_9NOCA</name>
<protein>
    <submittedName>
        <fullName evidence="2">Uncharacterized protein</fullName>
    </submittedName>
</protein>
<evidence type="ECO:0000313" key="3">
    <source>
        <dbReference type="Proteomes" id="UP000438448"/>
    </source>
</evidence>